<gene>
    <name evidence="2" type="ORF">HNR23_002232</name>
</gene>
<comment type="caution">
    <text evidence="2">The sequence shown here is derived from an EMBL/GenBank/DDBJ whole genome shotgun (WGS) entry which is preliminary data.</text>
</comment>
<evidence type="ECO:0000256" key="1">
    <source>
        <dbReference type="SAM" id="MobiDB-lite"/>
    </source>
</evidence>
<dbReference type="AlphaFoldDB" id="A0A7X0D5A1"/>
<name>A0A7X0D5A1_9ACTN</name>
<dbReference type="RefSeq" id="WP_184075507.1">
    <property type="nucleotide sequence ID" value="NZ_JACHDS010000001.1"/>
</dbReference>
<proteinExistence type="predicted"/>
<feature type="region of interest" description="Disordered" evidence="1">
    <location>
        <begin position="77"/>
        <end position="103"/>
    </location>
</feature>
<reference evidence="2 3" key="1">
    <citation type="submission" date="2020-08" db="EMBL/GenBank/DDBJ databases">
        <title>Sequencing the genomes of 1000 actinobacteria strains.</title>
        <authorList>
            <person name="Klenk H.-P."/>
        </authorList>
    </citation>
    <scope>NUCLEOTIDE SEQUENCE [LARGE SCALE GENOMIC DNA]</scope>
    <source>
        <strain evidence="2 3">DSM 46659</strain>
    </source>
</reference>
<accession>A0A7X0D5A1</accession>
<dbReference type="GO" id="GO:0016787">
    <property type="term" value="F:hydrolase activity"/>
    <property type="evidence" value="ECO:0007669"/>
    <property type="project" value="UniProtKB-KW"/>
</dbReference>
<dbReference type="EMBL" id="JACHDS010000001">
    <property type="protein sequence ID" value="MBB6172172.1"/>
    <property type="molecule type" value="Genomic_DNA"/>
</dbReference>
<evidence type="ECO:0000313" key="2">
    <source>
        <dbReference type="EMBL" id="MBB6172172.1"/>
    </source>
</evidence>
<evidence type="ECO:0000313" key="3">
    <source>
        <dbReference type="Proteomes" id="UP000546642"/>
    </source>
</evidence>
<keyword evidence="2" id="KW-0378">Hydrolase</keyword>
<sequence length="127" mass="14240">MEAALIAEYHRDAVAEYFRGEITLRQLRVLVEHLPPDSALHRSARGHTWSDDTYLLAAITDAVREHATLTAAVNAKNPRAIKRPDPVPRPTDEAEQAAREEQAQALRDGYEAMVARLTPAHSRNHDQ</sequence>
<protein>
    <submittedName>
        <fullName evidence="2">ADP-ribosylglycohydrolase</fullName>
    </submittedName>
</protein>
<organism evidence="2 3">
    <name type="scientific">Nocardiopsis mwathae</name>
    <dbReference type="NCBI Taxonomy" id="1472723"/>
    <lineage>
        <taxon>Bacteria</taxon>
        <taxon>Bacillati</taxon>
        <taxon>Actinomycetota</taxon>
        <taxon>Actinomycetes</taxon>
        <taxon>Streptosporangiales</taxon>
        <taxon>Nocardiopsidaceae</taxon>
        <taxon>Nocardiopsis</taxon>
    </lineage>
</organism>
<keyword evidence="3" id="KW-1185">Reference proteome</keyword>
<feature type="compositionally biased region" description="Basic and acidic residues" evidence="1">
    <location>
        <begin position="82"/>
        <end position="102"/>
    </location>
</feature>
<dbReference type="Proteomes" id="UP000546642">
    <property type="component" value="Unassembled WGS sequence"/>
</dbReference>